<dbReference type="InterPro" id="IPR038063">
    <property type="entry name" value="Transpep_catalytic_dom"/>
</dbReference>
<dbReference type="PANTHER" id="PTHR30582">
    <property type="entry name" value="L,D-TRANSPEPTIDASE"/>
    <property type="match status" value="1"/>
</dbReference>
<dbReference type="InterPro" id="IPR005490">
    <property type="entry name" value="LD_TPept_cat_dom"/>
</dbReference>
<feature type="active site" description="Nucleophile" evidence="6">
    <location>
        <position position="84"/>
    </location>
</feature>
<proteinExistence type="predicted"/>
<gene>
    <name evidence="8" type="ORF">GCM10023205_46900</name>
</gene>
<evidence type="ECO:0000256" key="3">
    <source>
        <dbReference type="ARBA" id="ARBA00022960"/>
    </source>
</evidence>
<evidence type="ECO:0000256" key="5">
    <source>
        <dbReference type="ARBA" id="ARBA00023316"/>
    </source>
</evidence>
<evidence type="ECO:0000313" key="9">
    <source>
        <dbReference type="Proteomes" id="UP001500466"/>
    </source>
</evidence>
<feature type="domain" description="L,D-TPase catalytic" evidence="7">
    <location>
        <begin position="1"/>
        <end position="108"/>
    </location>
</feature>
<keyword evidence="2" id="KW-0808">Transferase</keyword>
<keyword evidence="3 6" id="KW-0133">Cell shape</keyword>
<evidence type="ECO:0000256" key="2">
    <source>
        <dbReference type="ARBA" id="ARBA00022679"/>
    </source>
</evidence>
<dbReference type="PANTHER" id="PTHR30582:SF33">
    <property type="entry name" value="EXPORTED PROTEIN"/>
    <property type="match status" value="1"/>
</dbReference>
<name>A0ABP9HNJ1_9ACTN</name>
<dbReference type="EMBL" id="BAABHS010000016">
    <property type="protein sequence ID" value="GAA4974769.1"/>
    <property type="molecule type" value="Genomic_DNA"/>
</dbReference>
<keyword evidence="5 6" id="KW-0961">Cell wall biogenesis/degradation</keyword>
<dbReference type="Proteomes" id="UP001500466">
    <property type="component" value="Unassembled WGS sequence"/>
</dbReference>
<evidence type="ECO:0000313" key="8">
    <source>
        <dbReference type="EMBL" id="GAA4974769.1"/>
    </source>
</evidence>
<dbReference type="Gene3D" id="2.40.440.10">
    <property type="entry name" value="L,D-transpeptidase catalytic domain-like"/>
    <property type="match status" value="1"/>
</dbReference>
<evidence type="ECO:0000256" key="6">
    <source>
        <dbReference type="PROSITE-ProRule" id="PRU01373"/>
    </source>
</evidence>
<evidence type="ECO:0000259" key="7">
    <source>
        <dbReference type="PROSITE" id="PS52029"/>
    </source>
</evidence>
<protein>
    <recommendedName>
        <fullName evidence="7">L,D-TPase catalytic domain-containing protein</fullName>
    </recommendedName>
</protein>
<organism evidence="8 9">
    <name type="scientific">Yinghuangia aomiensis</name>
    <dbReference type="NCBI Taxonomy" id="676205"/>
    <lineage>
        <taxon>Bacteria</taxon>
        <taxon>Bacillati</taxon>
        <taxon>Actinomycetota</taxon>
        <taxon>Actinomycetes</taxon>
        <taxon>Kitasatosporales</taxon>
        <taxon>Streptomycetaceae</taxon>
        <taxon>Yinghuangia</taxon>
    </lineage>
</organism>
<dbReference type="PROSITE" id="PS52029">
    <property type="entry name" value="LD_TPASE"/>
    <property type="match status" value="1"/>
</dbReference>
<dbReference type="SUPFAM" id="SSF141523">
    <property type="entry name" value="L,D-transpeptidase catalytic domain-like"/>
    <property type="match status" value="1"/>
</dbReference>
<keyword evidence="9" id="KW-1185">Reference proteome</keyword>
<feature type="active site" description="Proton donor/acceptor" evidence="6">
    <location>
        <position position="69"/>
    </location>
</feature>
<reference evidence="9" key="1">
    <citation type="journal article" date="2019" name="Int. J. Syst. Evol. Microbiol.">
        <title>The Global Catalogue of Microorganisms (GCM) 10K type strain sequencing project: providing services to taxonomists for standard genome sequencing and annotation.</title>
        <authorList>
            <consortium name="The Broad Institute Genomics Platform"/>
            <consortium name="The Broad Institute Genome Sequencing Center for Infectious Disease"/>
            <person name="Wu L."/>
            <person name="Ma J."/>
        </authorList>
    </citation>
    <scope>NUCLEOTIDE SEQUENCE [LARGE SCALE GENOMIC DNA]</scope>
    <source>
        <strain evidence="9">JCM 17986</strain>
    </source>
</reference>
<dbReference type="InterPro" id="IPR050979">
    <property type="entry name" value="LD-transpeptidase"/>
</dbReference>
<comment type="pathway">
    <text evidence="1 6">Cell wall biogenesis; peptidoglycan biosynthesis.</text>
</comment>
<dbReference type="Pfam" id="PF03734">
    <property type="entry name" value="YkuD"/>
    <property type="match status" value="1"/>
</dbReference>
<evidence type="ECO:0000256" key="4">
    <source>
        <dbReference type="ARBA" id="ARBA00022984"/>
    </source>
</evidence>
<keyword evidence="4 6" id="KW-0573">Peptidoglycan synthesis</keyword>
<evidence type="ECO:0000256" key="1">
    <source>
        <dbReference type="ARBA" id="ARBA00004752"/>
    </source>
</evidence>
<sequence>MDLTHQTMWVQDKAGKRTFGPVPIRSGRKAFPTRAGMKKIYAKKVKEWSTLYNVSMPYSQYFDGGQAFHAYAGAMSDPPGSHGCVNMRYSDAKALFSVTRTGDQVYIWGRKP</sequence>
<accession>A0ABP9HNJ1</accession>
<comment type="caution">
    <text evidence="8">The sequence shown here is derived from an EMBL/GenBank/DDBJ whole genome shotgun (WGS) entry which is preliminary data.</text>
</comment>
<dbReference type="CDD" id="cd16913">
    <property type="entry name" value="YkuD_like"/>
    <property type="match status" value="1"/>
</dbReference>